<keyword evidence="1" id="KW-1133">Transmembrane helix</keyword>
<keyword evidence="1" id="KW-0812">Transmembrane</keyword>
<dbReference type="OrthoDB" id="1098997at2"/>
<dbReference type="RefSeq" id="WP_143010413.1">
    <property type="nucleotide sequence ID" value="NZ_FNGY01000003.1"/>
</dbReference>
<accession>A0A1G9SQ34</accession>
<reference evidence="3" key="1">
    <citation type="submission" date="2016-10" db="EMBL/GenBank/DDBJ databases">
        <authorList>
            <person name="Varghese N."/>
            <person name="Submissions S."/>
        </authorList>
    </citation>
    <scope>NUCLEOTIDE SEQUENCE [LARGE SCALE GENOMIC DNA]</scope>
    <source>
        <strain evidence="3">DSM 19110</strain>
    </source>
</reference>
<evidence type="ECO:0000313" key="3">
    <source>
        <dbReference type="Proteomes" id="UP000183200"/>
    </source>
</evidence>
<feature type="transmembrane region" description="Helical" evidence="1">
    <location>
        <begin position="64"/>
        <end position="83"/>
    </location>
</feature>
<protein>
    <submittedName>
        <fullName evidence="2">Uncharacterized protein</fullName>
    </submittedName>
</protein>
<gene>
    <name evidence="2" type="ORF">SAMN05421820_103672</name>
</gene>
<organism evidence="2 3">
    <name type="scientific">Pedobacter steynii</name>
    <dbReference type="NCBI Taxonomy" id="430522"/>
    <lineage>
        <taxon>Bacteria</taxon>
        <taxon>Pseudomonadati</taxon>
        <taxon>Bacteroidota</taxon>
        <taxon>Sphingobacteriia</taxon>
        <taxon>Sphingobacteriales</taxon>
        <taxon>Sphingobacteriaceae</taxon>
        <taxon>Pedobacter</taxon>
    </lineage>
</organism>
<name>A0A1G9SQ34_9SPHI</name>
<proteinExistence type="predicted"/>
<feature type="transmembrane region" description="Helical" evidence="1">
    <location>
        <begin position="21"/>
        <end position="52"/>
    </location>
</feature>
<evidence type="ECO:0000256" key="1">
    <source>
        <dbReference type="SAM" id="Phobius"/>
    </source>
</evidence>
<dbReference type="AlphaFoldDB" id="A0A1G9SQ34"/>
<feature type="transmembrane region" description="Helical" evidence="1">
    <location>
        <begin position="104"/>
        <end position="127"/>
    </location>
</feature>
<keyword evidence="3" id="KW-1185">Reference proteome</keyword>
<dbReference type="Proteomes" id="UP000183200">
    <property type="component" value="Unassembled WGS sequence"/>
</dbReference>
<evidence type="ECO:0000313" key="2">
    <source>
        <dbReference type="EMBL" id="SDM37568.1"/>
    </source>
</evidence>
<sequence length="134" mass="15829">MRDRLDYIYYRLYRFQISVGNGSIAIMFSFLFLSFLVMINFFAFTYILYALFGIKILLLNGGTFGFIVVGMIPVINYFLFIYGKRYQEIIKRYKKEKPEAVKKGNIAVVIYMVFSFVMIGMGFYLMIMRNRGLL</sequence>
<keyword evidence="1" id="KW-0472">Membrane</keyword>
<dbReference type="EMBL" id="FNGY01000003">
    <property type="protein sequence ID" value="SDM37568.1"/>
    <property type="molecule type" value="Genomic_DNA"/>
</dbReference>